<evidence type="ECO:0000256" key="7">
    <source>
        <dbReference type="ARBA" id="ARBA00023242"/>
    </source>
</evidence>
<keyword evidence="4" id="KW-0540">Nuclease</keyword>
<dbReference type="AlphaFoldDB" id="A0A9X6NC25"/>
<gene>
    <name evidence="9" type="ORF">BV898_14972</name>
</gene>
<dbReference type="OrthoDB" id="6609348at2759"/>
<comment type="subcellular location">
    <subcellularLocation>
        <location evidence="2">Nucleus</location>
    </subcellularLocation>
</comment>
<evidence type="ECO:0000256" key="5">
    <source>
        <dbReference type="ARBA" id="ARBA00022723"/>
    </source>
</evidence>
<dbReference type="InterPro" id="IPR045249">
    <property type="entry name" value="HARBI1-like"/>
</dbReference>
<sequence>MPRVSKRKRSTDDLEVHVIAEKICRLLFGDPGDDDLNSDLFFTAENVLHSISSFRYFGPGGPVAKSSDFFENVLPNLDGGRFRQKVRMSRDGFQKIIGLIAAHPVFSNKSNVAQASIEKQLIVAFSRFGNHGNAAGVGFISCRFGISEDSVLLFTNRTIVALLSIESQFVKWPDTAEKNVIKSRILKRSGFPDCIGMVDGALMVLEYTPQLGDSNYFSHKSHYGITAMIVCDDTRRIRHANIGFCGSAHDNRVFDNFRLGKFSERFFDDEEYILADSGYTTSTTVVASYKKPAALIPENDIFKKYHSSLRMTVEHCIGMVKGRCQSLRGMRSYIRSVKDHQRIVYWIRACFVLHNISLEDEYDDR</sequence>
<protein>
    <recommendedName>
        <fullName evidence="8">DDE Tnp4 domain-containing protein</fullName>
    </recommendedName>
</protein>
<evidence type="ECO:0000256" key="3">
    <source>
        <dbReference type="ARBA" id="ARBA00006958"/>
    </source>
</evidence>
<dbReference type="Proteomes" id="UP000192578">
    <property type="component" value="Unassembled WGS sequence"/>
</dbReference>
<evidence type="ECO:0000256" key="4">
    <source>
        <dbReference type="ARBA" id="ARBA00022722"/>
    </source>
</evidence>
<dbReference type="GO" id="GO:0046872">
    <property type="term" value="F:metal ion binding"/>
    <property type="evidence" value="ECO:0007669"/>
    <property type="project" value="UniProtKB-KW"/>
</dbReference>
<evidence type="ECO:0000256" key="2">
    <source>
        <dbReference type="ARBA" id="ARBA00004123"/>
    </source>
</evidence>
<comment type="caution">
    <text evidence="9">The sequence shown here is derived from an EMBL/GenBank/DDBJ whole genome shotgun (WGS) entry which is preliminary data.</text>
</comment>
<evidence type="ECO:0000259" key="8">
    <source>
        <dbReference type="Pfam" id="PF13359"/>
    </source>
</evidence>
<proteinExistence type="inferred from homology"/>
<dbReference type="InterPro" id="IPR027806">
    <property type="entry name" value="HARBI1_dom"/>
</dbReference>
<evidence type="ECO:0000256" key="1">
    <source>
        <dbReference type="ARBA" id="ARBA00001968"/>
    </source>
</evidence>
<dbReference type="GO" id="GO:0005634">
    <property type="term" value="C:nucleus"/>
    <property type="evidence" value="ECO:0007669"/>
    <property type="project" value="UniProtKB-SubCell"/>
</dbReference>
<dbReference type="Pfam" id="PF13359">
    <property type="entry name" value="DDE_Tnp_4"/>
    <property type="match status" value="1"/>
</dbReference>
<evidence type="ECO:0000256" key="6">
    <source>
        <dbReference type="ARBA" id="ARBA00022801"/>
    </source>
</evidence>
<keyword evidence="10" id="KW-1185">Reference proteome</keyword>
<evidence type="ECO:0000313" key="10">
    <source>
        <dbReference type="Proteomes" id="UP000192578"/>
    </source>
</evidence>
<name>A0A9X6NC25_HYPEX</name>
<dbReference type="GO" id="GO:0016787">
    <property type="term" value="F:hydrolase activity"/>
    <property type="evidence" value="ECO:0007669"/>
    <property type="project" value="UniProtKB-KW"/>
</dbReference>
<keyword evidence="6" id="KW-0378">Hydrolase</keyword>
<comment type="similarity">
    <text evidence="3">Belongs to the HARBI1 family.</text>
</comment>
<accession>A0A9X6NC25</accession>
<dbReference type="EMBL" id="MTYJ01000193">
    <property type="protein sequence ID" value="OWA50458.1"/>
    <property type="molecule type" value="Genomic_DNA"/>
</dbReference>
<dbReference type="PANTHER" id="PTHR22930:SF85">
    <property type="entry name" value="GH03217P-RELATED"/>
    <property type="match status" value="1"/>
</dbReference>
<comment type="cofactor">
    <cofactor evidence="1">
        <name>a divalent metal cation</name>
        <dbReference type="ChEBI" id="CHEBI:60240"/>
    </cofactor>
</comment>
<keyword evidence="5" id="KW-0479">Metal-binding</keyword>
<feature type="domain" description="DDE Tnp4" evidence="8">
    <location>
        <begin position="199"/>
        <end position="355"/>
    </location>
</feature>
<reference evidence="10" key="1">
    <citation type="submission" date="2017-01" db="EMBL/GenBank/DDBJ databases">
        <title>Comparative genomics of anhydrobiosis in the tardigrade Hypsibius dujardini.</title>
        <authorList>
            <person name="Yoshida Y."/>
            <person name="Koutsovoulos G."/>
            <person name="Laetsch D."/>
            <person name="Stevens L."/>
            <person name="Kumar S."/>
            <person name="Horikawa D."/>
            <person name="Ishino K."/>
            <person name="Komine S."/>
            <person name="Tomita M."/>
            <person name="Blaxter M."/>
            <person name="Arakawa K."/>
        </authorList>
    </citation>
    <scope>NUCLEOTIDE SEQUENCE [LARGE SCALE GENOMIC DNA]</scope>
    <source>
        <strain evidence="10">Z151</strain>
    </source>
</reference>
<dbReference type="GO" id="GO:0004518">
    <property type="term" value="F:nuclease activity"/>
    <property type="evidence" value="ECO:0007669"/>
    <property type="project" value="UniProtKB-KW"/>
</dbReference>
<keyword evidence="7" id="KW-0539">Nucleus</keyword>
<evidence type="ECO:0000313" key="9">
    <source>
        <dbReference type="EMBL" id="OWA50458.1"/>
    </source>
</evidence>
<organism evidence="9 10">
    <name type="scientific">Hypsibius exemplaris</name>
    <name type="common">Freshwater tardigrade</name>
    <dbReference type="NCBI Taxonomy" id="2072580"/>
    <lineage>
        <taxon>Eukaryota</taxon>
        <taxon>Metazoa</taxon>
        <taxon>Ecdysozoa</taxon>
        <taxon>Tardigrada</taxon>
        <taxon>Eutardigrada</taxon>
        <taxon>Parachela</taxon>
        <taxon>Hypsibioidea</taxon>
        <taxon>Hypsibiidae</taxon>
        <taxon>Hypsibius</taxon>
    </lineage>
</organism>
<dbReference type="PANTHER" id="PTHR22930">
    <property type="match status" value="1"/>
</dbReference>